<dbReference type="InterPro" id="IPR059206">
    <property type="entry name" value="Sll1717-like"/>
</dbReference>
<sequence>MDLKKINFGDRVAENEAAKLYEYFVETEQWNSLKNGDVDVVFGSKGAGKSALYTLALQNQDYFKAQNIILISAEKPTGATVFSDINTEPPTKEIEFIYLWKLYICQLIANYLKKSGHTDGEAQKAYEILVEAGLLEEQSTLKKMINKAMRFAKRLADVESIEAGPTAEGSFTGKITFRSPTDEQERAGYKSVDDLIEILANYLQQKNIKIWVLFDRLDVAFEQSLELEKNALRALFKTYRDIEEHVNLRFKIFLRDDVWKRITSDGFREASHITRTTTISWSDQNLMNLIISRALNNPDVIDRYKINKSEILSQYTQQETLYYKMFPKQIEIGGKQSDTFNWIKSRAKDGSNNIAPRELIHFYNESVKNEIKSIEIGNTQAEEPNILSRQSIKAAASEVSKVRTEQTLFAEYNDLRQFILKLENSKAEHNLETLSAIWETDQKSTEAVATRLAEIGFFESRTAKVEKLFKIPFLYRPYLSIVQGKAF</sequence>
<name>A0AA50Q5W9_9GAMM</name>
<dbReference type="RefSeq" id="WP_306683442.1">
    <property type="nucleotide sequence ID" value="NZ_CP132914.1"/>
</dbReference>
<dbReference type="EMBL" id="CP132914">
    <property type="protein sequence ID" value="WMB72591.1"/>
    <property type="molecule type" value="Genomic_DNA"/>
</dbReference>
<dbReference type="KEGG" id="sog:RA178_19585"/>
<protein>
    <submittedName>
        <fullName evidence="1">Uncharacterized protein</fullName>
    </submittedName>
</protein>
<reference evidence="1" key="1">
    <citation type="submission" date="2023-08" db="EMBL/GenBank/DDBJ databases">
        <title>Complete genome sequence of Shewanella oncorhynchi Z-P2, a siderophore putrebactin-producing bacterium.</title>
        <authorList>
            <person name="Zhang Y."/>
        </authorList>
    </citation>
    <scope>NUCLEOTIDE SEQUENCE</scope>
    <source>
        <strain evidence="1">Z-P2</strain>
    </source>
</reference>
<evidence type="ECO:0000313" key="1">
    <source>
        <dbReference type="EMBL" id="WMB72591.1"/>
    </source>
</evidence>
<dbReference type="NCBIfam" id="NF047389">
    <property type="entry name" value="ATPase_Sll1717"/>
    <property type="match status" value="1"/>
</dbReference>
<dbReference type="GeneID" id="301341434"/>
<proteinExistence type="predicted"/>
<dbReference type="AlphaFoldDB" id="A0AA50Q5W9"/>
<organism evidence="1">
    <name type="scientific">Shewanella oncorhynchi</name>
    <dbReference type="NCBI Taxonomy" id="2726434"/>
    <lineage>
        <taxon>Bacteria</taxon>
        <taxon>Pseudomonadati</taxon>
        <taxon>Pseudomonadota</taxon>
        <taxon>Gammaproteobacteria</taxon>
        <taxon>Alteromonadales</taxon>
        <taxon>Shewanellaceae</taxon>
        <taxon>Shewanella</taxon>
    </lineage>
</organism>
<dbReference type="Proteomes" id="UP001236800">
    <property type="component" value="Chromosome"/>
</dbReference>
<accession>A0AA50Q5W9</accession>
<gene>
    <name evidence="1" type="ORF">RA178_19585</name>
</gene>